<dbReference type="SMART" id="SM00471">
    <property type="entry name" value="HDc"/>
    <property type="match status" value="1"/>
</dbReference>
<dbReference type="KEGG" id="pei:H9L10_09055"/>
<evidence type="ECO:0000313" key="4">
    <source>
        <dbReference type="Proteomes" id="UP000515976"/>
    </source>
</evidence>
<dbReference type="PANTHER" id="PTHR45228">
    <property type="entry name" value="CYCLIC DI-GMP PHOSPHODIESTERASE TM_0186-RELATED"/>
    <property type="match status" value="1"/>
</dbReference>
<sequence>MTSRTSTHDPRWVATAAYIAVVATLAVVLAVVAFVRDGVPDLAALAVFLVLSVLHVVLPEAAVEGRVRVSLSSVLLLAGLALLGPAGASVVGALLGLSQGRRLPARYRAFNSAQFSLHATVGGLAFLWAGGTAEASRLTDAGGILLGLAVPLLVADITQAAVNLVTLAGVLRVAQGVPMRHQILLILRGTGLAYVGYGVIAFIMVILWSPAGLGPMAAVIVLAPLVVAQWAYRQHAEELRGQERALEVLVSALEAKAPRLAGHSARVAELSERMAEHLGLGPQQVADTRMAGMLHDIGQTSLPTRLVRGLDLLDPEGCREYARSGATLLGDLTILRGALEPIRRHRDDGDVDGEGAASLPARIVGLADAYDLLTQVGSPDGPLHAPSQARDLLAARVVDDPALVRALDHALARGAEVGRAT</sequence>
<dbReference type="PANTHER" id="PTHR45228:SF4">
    <property type="entry name" value="LIPOPROTEIN"/>
    <property type="match status" value="1"/>
</dbReference>
<keyword evidence="1" id="KW-1133">Transmembrane helix</keyword>
<keyword evidence="1" id="KW-0812">Transmembrane</keyword>
<name>A0A7G9QYQ9_9MICO</name>
<keyword evidence="1" id="KW-0472">Membrane</keyword>
<feature type="transmembrane region" description="Helical" evidence="1">
    <location>
        <begin position="12"/>
        <end position="35"/>
    </location>
</feature>
<feature type="transmembrane region" description="Helical" evidence="1">
    <location>
        <begin position="213"/>
        <end position="232"/>
    </location>
</feature>
<feature type="transmembrane region" description="Helical" evidence="1">
    <location>
        <begin position="109"/>
        <end position="129"/>
    </location>
</feature>
<feature type="domain" description="HD/PDEase" evidence="2">
    <location>
        <begin position="256"/>
        <end position="382"/>
    </location>
</feature>
<dbReference type="Proteomes" id="UP000515976">
    <property type="component" value="Chromosome"/>
</dbReference>
<dbReference type="EMBL" id="CP060712">
    <property type="protein sequence ID" value="QNN48484.1"/>
    <property type="molecule type" value="Genomic_DNA"/>
</dbReference>
<reference evidence="3 4" key="1">
    <citation type="submission" date="2020-08" db="EMBL/GenBank/DDBJ databases">
        <title>Genome sequence of Phycicoccus endophyticus JCM 31784T.</title>
        <authorList>
            <person name="Hyun D.-W."/>
            <person name="Bae J.-W."/>
        </authorList>
    </citation>
    <scope>NUCLEOTIDE SEQUENCE [LARGE SCALE GENOMIC DNA]</scope>
    <source>
        <strain evidence="3 4">JCM 31784</strain>
    </source>
</reference>
<feature type="transmembrane region" description="Helical" evidence="1">
    <location>
        <begin position="42"/>
        <end position="62"/>
    </location>
</feature>
<dbReference type="CDD" id="cd00077">
    <property type="entry name" value="HDc"/>
    <property type="match status" value="1"/>
</dbReference>
<dbReference type="AlphaFoldDB" id="A0A7G9QYQ9"/>
<dbReference type="Gene3D" id="1.10.3210.10">
    <property type="entry name" value="Hypothetical protein af1432"/>
    <property type="match status" value="1"/>
</dbReference>
<keyword evidence="4" id="KW-1185">Reference proteome</keyword>
<dbReference type="Pfam" id="PF13487">
    <property type="entry name" value="HD_5"/>
    <property type="match status" value="1"/>
</dbReference>
<feature type="transmembrane region" description="Helical" evidence="1">
    <location>
        <begin position="183"/>
        <end position="207"/>
    </location>
</feature>
<accession>A0A7G9QYQ9</accession>
<evidence type="ECO:0000256" key="1">
    <source>
        <dbReference type="SAM" id="Phobius"/>
    </source>
</evidence>
<gene>
    <name evidence="3" type="ORF">H9L10_09055</name>
</gene>
<proteinExistence type="predicted"/>
<evidence type="ECO:0000313" key="3">
    <source>
        <dbReference type="EMBL" id="QNN48484.1"/>
    </source>
</evidence>
<organism evidence="3 4">
    <name type="scientific">Phycicoccus endophyticus</name>
    <dbReference type="NCBI Taxonomy" id="1690220"/>
    <lineage>
        <taxon>Bacteria</taxon>
        <taxon>Bacillati</taxon>
        <taxon>Actinomycetota</taxon>
        <taxon>Actinomycetes</taxon>
        <taxon>Micrococcales</taxon>
        <taxon>Intrasporangiaceae</taxon>
        <taxon>Phycicoccus</taxon>
    </lineage>
</organism>
<dbReference type="SUPFAM" id="SSF109604">
    <property type="entry name" value="HD-domain/PDEase-like"/>
    <property type="match status" value="1"/>
</dbReference>
<dbReference type="InterPro" id="IPR003607">
    <property type="entry name" value="HD/PDEase_dom"/>
</dbReference>
<feature type="transmembrane region" description="Helical" evidence="1">
    <location>
        <begin position="141"/>
        <end position="171"/>
    </location>
</feature>
<dbReference type="InterPro" id="IPR052020">
    <property type="entry name" value="Cyclic_di-GMP/3'3'-cGAMP_PDE"/>
</dbReference>
<feature type="transmembrane region" description="Helical" evidence="1">
    <location>
        <begin position="74"/>
        <end position="97"/>
    </location>
</feature>
<dbReference type="RefSeq" id="WP_166103948.1">
    <property type="nucleotide sequence ID" value="NZ_BMMY01000003.1"/>
</dbReference>
<evidence type="ECO:0000259" key="2">
    <source>
        <dbReference type="SMART" id="SM00471"/>
    </source>
</evidence>
<protein>
    <submittedName>
        <fullName evidence="3">HD domain-containing protein</fullName>
    </submittedName>
</protein>